<dbReference type="Proteomes" id="UP001055811">
    <property type="component" value="Linkage Group LG09"/>
</dbReference>
<organism evidence="1 2">
    <name type="scientific">Cichorium intybus</name>
    <name type="common">Chicory</name>
    <dbReference type="NCBI Taxonomy" id="13427"/>
    <lineage>
        <taxon>Eukaryota</taxon>
        <taxon>Viridiplantae</taxon>
        <taxon>Streptophyta</taxon>
        <taxon>Embryophyta</taxon>
        <taxon>Tracheophyta</taxon>
        <taxon>Spermatophyta</taxon>
        <taxon>Magnoliopsida</taxon>
        <taxon>eudicotyledons</taxon>
        <taxon>Gunneridae</taxon>
        <taxon>Pentapetalae</taxon>
        <taxon>asterids</taxon>
        <taxon>campanulids</taxon>
        <taxon>Asterales</taxon>
        <taxon>Asteraceae</taxon>
        <taxon>Cichorioideae</taxon>
        <taxon>Cichorieae</taxon>
        <taxon>Cichoriinae</taxon>
        <taxon>Cichorium</taxon>
    </lineage>
</organism>
<proteinExistence type="predicted"/>
<reference evidence="1 2" key="2">
    <citation type="journal article" date="2022" name="Mol. Ecol. Resour.">
        <title>The genomes of chicory, endive, great burdock and yacon provide insights into Asteraceae paleo-polyploidization history and plant inulin production.</title>
        <authorList>
            <person name="Fan W."/>
            <person name="Wang S."/>
            <person name="Wang H."/>
            <person name="Wang A."/>
            <person name="Jiang F."/>
            <person name="Liu H."/>
            <person name="Zhao H."/>
            <person name="Xu D."/>
            <person name="Zhang Y."/>
        </authorList>
    </citation>
    <scope>NUCLEOTIDE SEQUENCE [LARGE SCALE GENOMIC DNA]</scope>
    <source>
        <strain evidence="2">cv. Punajuju</strain>
        <tissue evidence="1">Leaves</tissue>
    </source>
</reference>
<name>A0ACB8YTG5_CICIN</name>
<protein>
    <submittedName>
        <fullName evidence="1">Uncharacterized protein</fullName>
    </submittedName>
</protein>
<comment type="caution">
    <text evidence="1">The sequence shown here is derived from an EMBL/GenBank/DDBJ whole genome shotgun (WGS) entry which is preliminary data.</text>
</comment>
<dbReference type="EMBL" id="CM042017">
    <property type="protein sequence ID" value="KAI3688731.1"/>
    <property type="molecule type" value="Genomic_DNA"/>
</dbReference>
<evidence type="ECO:0000313" key="1">
    <source>
        <dbReference type="EMBL" id="KAI3688731.1"/>
    </source>
</evidence>
<sequence>MNLELVFTDEVASPVFTKEIISGKRRGNESIEVILLDTKTGQKVTTGPLASAKVKIILVRGDYGGATNEYGEFEKNIVANWRKKKNLLLGDIYVDLKHGSGTVGKIRIKHDRNSLSNVKFRLGAMVINCPYEVKQALTDPFEVKDRRNVPKSLRPLSLTDNVWQLKNIRRKGVIHKRLESSNVFTVRDFLNMYSSNPRALQEGNAPARVGYTPQRSNTVPLFDDDGNIEFDNICYKPQPCEEDPFSNMMIEDCNFSIQDFEECNGSTPRPAYDAIYGAWTTVSHGDEGKGIKAKKRWMKLRTLLFSITFFMKKLGSCVGATLVG</sequence>
<reference evidence="2" key="1">
    <citation type="journal article" date="2022" name="Mol. Ecol. Resour.">
        <title>The genomes of chicory, endive, great burdock and yacon provide insights into Asteraceae palaeo-polyploidization history and plant inulin production.</title>
        <authorList>
            <person name="Fan W."/>
            <person name="Wang S."/>
            <person name="Wang H."/>
            <person name="Wang A."/>
            <person name="Jiang F."/>
            <person name="Liu H."/>
            <person name="Zhao H."/>
            <person name="Xu D."/>
            <person name="Zhang Y."/>
        </authorList>
    </citation>
    <scope>NUCLEOTIDE SEQUENCE [LARGE SCALE GENOMIC DNA]</scope>
    <source>
        <strain evidence="2">cv. Punajuju</strain>
    </source>
</reference>
<accession>A0ACB8YTG5</accession>
<gene>
    <name evidence="1" type="ORF">L2E82_46521</name>
</gene>
<evidence type="ECO:0000313" key="2">
    <source>
        <dbReference type="Proteomes" id="UP001055811"/>
    </source>
</evidence>
<keyword evidence="2" id="KW-1185">Reference proteome</keyword>